<gene>
    <name evidence="1" type="ORF">BWK62_14395</name>
</gene>
<sequence>MNYNKVYRGYIYLDKNKPLVNAKILEVSTDNSAFTNNEGYFEFQRKELNHSHDLVVIYDSVNKQKKDTIKLMYSGGLQKVKYIFLEKEIDTTYIGNQTTALILPK</sequence>
<protein>
    <recommendedName>
        <fullName evidence="3">Carboxypeptidase regulatory-like domain-containing protein</fullName>
    </recommendedName>
</protein>
<dbReference type="InterPro" id="IPR008969">
    <property type="entry name" value="CarboxyPept-like_regulatory"/>
</dbReference>
<dbReference type="AlphaFoldDB" id="A0A246G7E5"/>
<reference evidence="1 2" key="1">
    <citation type="journal article" date="2017" name="Infect. Genet. Evol.">
        <title>Comparative genome analysis of fish pathogen Flavobacterium columnare reveals extensive sequence diversity within the species.</title>
        <authorList>
            <person name="Kayansamruaj P."/>
            <person name="Dong H.T."/>
            <person name="Hirono I."/>
            <person name="Kondo H."/>
            <person name="Senapin S."/>
            <person name="Rodkhum C."/>
        </authorList>
    </citation>
    <scope>NUCLEOTIDE SEQUENCE [LARGE SCALE GENOMIC DNA]</scope>
    <source>
        <strain evidence="1 2">1214</strain>
    </source>
</reference>
<name>A0A246G7E5_9FLAO</name>
<evidence type="ECO:0000313" key="1">
    <source>
        <dbReference type="EMBL" id="OWP74399.1"/>
    </source>
</evidence>
<evidence type="ECO:0000313" key="2">
    <source>
        <dbReference type="Proteomes" id="UP000198034"/>
    </source>
</evidence>
<proteinExistence type="predicted"/>
<accession>A0A246G7E5</accession>
<dbReference type="SUPFAM" id="SSF49464">
    <property type="entry name" value="Carboxypeptidase regulatory domain-like"/>
    <property type="match status" value="1"/>
</dbReference>
<organism evidence="1 2">
    <name type="scientific">Flavobacterium columnare</name>
    <dbReference type="NCBI Taxonomy" id="996"/>
    <lineage>
        <taxon>Bacteria</taxon>
        <taxon>Pseudomonadati</taxon>
        <taxon>Bacteroidota</taxon>
        <taxon>Flavobacteriia</taxon>
        <taxon>Flavobacteriales</taxon>
        <taxon>Flavobacteriaceae</taxon>
        <taxon>Flavobacterium</taxon>
    </lineage>
</organism>
<dbReference type="EMBL" id="MTCY01000072">
    <property type="protein sequence ID" value="OWP74399.1"/>
    <property type="molecule type" value="Genomic_DNA"/>
</dbReference>
<dbReference type="Proteomes" id="UP000198034">
    <property type="component" value="Unassembled WGS sequence"/>
</dbReference>
<comment type="caution">
    <text evidence="1">The sequence shown here is derived from an EMBL/GenBank/DDBJ whole genome shotgun (WGS) entry which is preliminary data.</text>
</comment>
<evidence type="ECO:0008006" key="3">
    <source>
        <dbReference type="Google" id="ProtNLM"/>
    </source>
</evidence>